<sequence>MTETTSKVEKWSYPLRMAAAEGTDPQQFYMALAKAKDGYYPIGANGIWHGGIHFDEDTGLAKDLTEVKCIADGEVVAYRIDESYPKSDYGSTQSIYSTGFVLVKHRLEVPAPPVPPPAQGAAPGASPATGPSLTFYSLYMHLLDWDNYKKNPTLTPPGFWGKGLYKVKASAPDKALGLRVRSGNSGQHPVVAVLPRGTIVLTQPAPASEKWVKIVSVTPEVAGLPADTGWVFKGQLTNQGDDKYLVGNDAPDSVPGGAQHGANVRSAHTAGLPLSHLPPGTQIRLGDDATPNNFKKLVEIVSGSSNPALTLGTDGKLPGFVWSGSLEPMSAPHSPIGSVISLSAPFKIKAGQVLGHIGKYQSHSDASPKNLLHFEVFCCEDIPSFVTQSQSKAGAMSADQKNLMKAYKGTKLITHRADITSSNPPKVNDDGVLIGYDLVIPASVLEAMPAQKKIKEGAIRWWHLEGLLGDDQGNPISGWLREQDLMTTRHNPWEWEGFEFVEEKSSNTDHLAAYYHDLNLLTDDEKVTFVPKVSASTNGPVKERLYSIIDTDKNEKLTVNEIRAALAKPWFAQSISMLATKYESEWLFKAEKWDALDELMGHTAAHPNLNWVAEKKRIETLAWWNDLAGKEGLSADGRIWHIHGIGLIANFDRKKRCDCNPTVKVTRWKTHYGPIVFGEGKLGDCPQWSALESSGQVTASEKKIISVMCENEGAINSVQAYDSEIVSAGAMQKTMSPDGAGEFPTQVERLKNLYPDEYLELFESQGWYVYNASGVSKMYYQNPQFSGGEKLEGDTLRETLRLGCNEGTFGGVVQCKPMSALSCAVGSPSFVEVQILDFIDRLRGVLLLVPKTYHFTVGQLFLSELGRATALDERVNRPGNVVRNIRRALDKFFKLNPSVSKDVSTWGDNHAAYESKIVEIYGKDRPEMTEPEDRYQKIKDALNV</sequence>
<evidence type="ECO:0000313" key="1">
    <source>
        <dbReference type="EMBL" id="UTO13991.1"/>
    </source>
</evidence>
<name>A0ABY5EFG6_9PSED</name>
<organism evidence="1 2">
    <name type="scientific">Pseudomonas nunensis</name>
    <dbReference type="NCBI Taxonomy" id="2961896"/>
    <lineage>
        <taxon>Bacteria</taxon>
        <taxon>Pseudomonadati</taxon>
        <taxon>Pseudomonadota</taxon>
        <taxon>Gammaproteobacteria</taxon>
        <taxon>Pseudomonadales</taxon>
        <taxon>Pseudomonadaceae</taxon>
        <taxon>Pseudomonas</taxon>
    </lineage>
</organism>
<gene>
    <name evidence="1" type="ORF">NK667_28135</name>
</gene>
<evidence type="ECO:0008006" key="3">
    <source>
        <dbReference type="Google" id="ProtNLM"/>
    </source>
</evidence>
<dbReference type="Proteomes" id="UP001059607">
    <property type="component" value="Chromosome"/>
</dbReference>
<evidence type="ECO:0000313" key="2">
    <source>
        <dbReference type="Proteomes" id="UP001059607"/>
    </source>
</evidence>
<reference evidence="1" key="1">
    <citation type="submission" date="2022-07" db="EMBL/GenBank/DDBJ databases">
        <title>Pseudomonas nunamit sp. nov. an antifungal species isolated from Greenland.</title>
        <authorList>
            <person name="Ntana F."/>
            <person name="Hennessy R.C."/>
            <person name="Zervas A."/>
            <person name="Stougaard P."/>
        </authorList>
    </citation>
    <scope>NUCLEOTIDE SEQUENCE</scope>
    <source>
        <strain evidence="1">In5</strain>
    </source>
</reference>
<accession>A0ABY5EFG6</accession>
<proteinExistence type="predicted"/>
<keyword evidence="2" id="KW-1185">Reference proteome</keyword>
<dbReference type="RefSeq" id="WP_254744506.1">
    <property type="nucleotide sequence ID" value="NZ_CP101125.1"/>
</dbReference>
<dbReference type="EMBL" id="CP101125">
    <property type="protein sequence ID" value="UTO13991.1"/>
    <property type="molecule type" value="Genomic_DNA"/>
</dbReference>
<protein>
    <recommendedName>
        <fullName evidence="3">EF-hand domain-containing protein</fullName>
    </recommendedName>
</protein>